<name>A0AAV3YV77_9GAST</name>
<comment type="caution">
    <text evidence="2">The sequence shown here is derived from an EMBL/GenBank/DDBJ whole genome shotgun (WGS) entry which is preliminary data.</text>
</comment>
<gene>
    <name evidence="2" type="ORF">PoB_001347400</name>
</gene>
<evidence type="ECO:0000313" key="3">
    <source>
        <dbReference type="Proteomes" id="UP000735302"/>
    </source>
</evidence>
<evidence type="ECO:0000256" key="1">
    <source>
        <dbReference type="SAM" id="MobiDB-lite"/>
    </source>
</evidence>
<proteinExistence type="predicted"/>
<accession>A0AAV3YV77</accession>
<sequence length="121" mass="13266">MNVPVAWCTRGPPVPRVNSRLSTDSMTIELRFLSGINRKNSTTCCMTTVDERSRRRLPWRQSLPGQADSRNWNSSPPPVSKMMGVPMASLAAVDGGNKLTGREEQVQTQLTGRNPPIASDG</sequence>
<keyword evidence="3" id="KW-1185">Reference proteome</keyword>
<dbReference type="Proteomes" id="UP000735302">
    <property type="component" value="Unassembled WGS sequence"/>
</dbReference>
<protein>
    <submittedName>
        <fullName evidence="2">Uncharacterized protein</fullName>
    </submittedName>
</protein>
<feature type="region of interest" description="Disordered" evidence="1">
    <location>
        <begin position="97"/>
        <end position="121"/>
    </location>
</feature>
<dbReference type="AlphaFoldDB" id="A0AAV3YV77"/>
<organism evidence="2 3">
    <name type="scientific">Plakobranchus ocellatus</name>
    <dbReference type="NCBI Taxonomy" id="259542"/>
    <lineage>
        <taxon>Eukaryota</taxon>
        <taxon>Metazoa</taxon>
        <taxon>Spiralia</taxon>
        <taxon>Lophotrochozoa</taxon>
        <taxon>Mollusca</taxon>
        <taxon>Gastropoda</taxon>
        <taxon>Heterobranchia</taxon>
        <taxon>Euthyneura</taxon>
        <taxon>Panpulmonata</taxon>
        <taxon>Sacoglossa</taxon>
        <taxon>Placobranchoidea</taxon>
        <taxon>Plakobranchidae</taxon>
        <taxon>Plakobranchus</taxon>
    </lineage>
</organism>
<evidence type="ECO:0000313" key="2">
    <source>
        <dbReference type="EMBL" id="GFN86968.1"/>
    </source>
</evidence>
<dbReference type="EMBL" id="BLXT01001645">
    <property type="protein sequence ID" value="GFN86968.1"/>
    <property type="molecule type" value="Genomic_DNA"/>
</dbReference>
<reference evidence="2 3" key="1">
    <citation type="journal article" date="2021" name="Elife">
        <title>Chloroplast acquisition without the gene transfer in kleptoplastic sea slugs, Plakobranchus ocellatus.</title>
        <authorList>
            <person name="Maeda T."/>
            <person name="Takahashi S."/>
            <person name="Yoshida T."/>
            <person name="Shimamura S."/>
            <person name="Takaki Y."/>
            <person name="Nagai Y."/>
            <person name="Toyoda A."/>
            <person name="Suzuki Y."/>
            <person name="Arimoto A."/>
            <person name="Ishii H."/>
            <person name="Satoh N."/>
            <person name="Nishiyama T."/>
            <person name="Hasebe M."/>
            <person name="Maruyama T."/>
            <person name="Minagawa J."/>
            <person name="Obokata J."/>
            <person name="Shigenobu S."/>
        </authorList>
    </citation>
    <scope>NUCLEOTIDE SEQUENCE [LARGE SCALE GENOMIC DNA]</scope>
</reference>
<feature type="region of interest" description="Disordered" evidence="1">
    <location>
        <begin position="56"/>
        <end position="84"/>
    </location>
</feature>